<evidence type="ECO:0000259" key="5">
    <source>
        <dbReference type="Pfam" id="PF00535"/>
    </source>
</evidence>
<feature type="domain" description="Glycosyl transferase family 1" evidence="4">
    <location>
        <begin position="719"/>
        <end position="856"/>
    </location>
</feature>
<dbReference type="Proteomes" id="UP000786693">
    <property type="component" value="Unassembled WGS sequence"/>
</dbReference>
<sequence length="858" mass="91797">MAGILHRIAGLYGRYVLAHDLVSGRTGPLRNGAGKTLGAVETAERDSGRLRVAGKMHPGEPPVVRVTLAHGARSVSVDRPSGLAPDRPFRFDLALPHLPSGASEAEPHGPRIHWQDSAGDTAEMPLRFPGPLTVRAGHLAQFTRAVLRLIPAFWGWARTGDPRFRGAVKRGLGLDKAARFQPLDARVLPASAPPSLAAETAITIVLPVYNGFDLLDECLTRVIRHTDLPWHLILIEDGSSDDRVRPFLRDWTAAADGLETGHVTLLEPPENLGFIGAVNLGFEAAGIDEGQAPDHPTVLLNSDALVPDGWASRLVAPLVGPEADPAVASVTAMSNDAEITTAPSICMARDLMPGDADAIDRVARTLDPVFSQAEMPTGVGFCMALSPRFLARLPRLDAAFGRGYGEEVDWCQKARALGGRHIGLGNLFVEHRGGSSFGSEAKAMLIAQNGALISQRYPTYDLEVARFIASDPLTTPRLALALAWADTQAARADLGPVPVYLAHDLGGGADIWLQTRMATDRAQGLPSVVLRVGGPTRWQIEVHAGGQPGGLTGVTGAATDDLEAVVRLLAILSQKRLVYSCGVGDPDPYTLPDILLSLRQPGDQLEVLFHDWLPISPSYTLLDADDVYRGPIQRDHTDLAHRAKRPDGQEVSLPEWMAAWGRLLGAADKIRLFSEDGRKHLMAAWPDLAPGFTGTKLEVRGHPMPDLARLAIPNVANVTPPQPPVVGVIGNLNRHKGAAVVASLGRHIGIQDGPAGLIVLGQVDPDCTLPRRVSVHGGYRVDEIPDLVRRHGITHWLVPAIWPETFSYATHEALATGLPVIAFDIGAQGMAVSRAANGLCVPLNAEDPADQVRLALRP</sequence>
<name>A0ABQ4NLH0_9RHOB</name>
<protein>
    <recommendedName>
        <fullName evidence="8">Glycosyltransferase, GT2 family</fullName>
    </recommendedName>
</protein>
<reference evidence="6 7" key="1">
    <citation type="submission" date="2021-05" db="EMBL/GenBank/DDBJ databases">
        <title>Bacteria Genome sequencing.</title>
        <authorList>
            <person name="Takabe Y."/>
            <person name="Nakajima Y."/>
            <person name="Suzuki S."/>
            <person name="Shiozaki T."/>
        </authorList>
    </citation>
    <scope>NUCLEOTIDE SEQUENCE [LARGE SCALE GENOMIC DNA]</scope>
    <source>
        <strain evidence="6 7">AI_62</strain>
    </source>
</reference>
<dbReference type="Pfam" id="PF00535">
    <property type="entry name" value="Glycos_transf_2"/>
    <property type="match status" value="1"/>
</dbReference>
<dbReference type="Pfam" id="PF00534">
    <property type="entry name" value="Glycos_transf_1"/>
    <property type="match status" value="1"/>
</dbReference>
<dbReference type="Gene3D" id="3.40.50.2000">
    <property type="entry name" value="Glycogen Phosphorylase B"/>
    <property type="match status" value="1"/>
</dbReference>
<dbReference type="EMBL" id="BPFH01000003">
    <property type="protein sequence ID" value="GIT95256.1"/>
    <property type="molecule type" value="Genomic_DNA"/>
</dbReference>
<keyword evidence="3" id="KW-0808">Transferase</keyword>
<feature type="domain" description="Glycosyltransferase 2-like" evidence="5">
    <location>
        <begin position="203"/>
        <end position="333"/>
    </location>
</feature>
<organism evidence="6 7">
    <name type="scientific">Jannaschia pagri</name>
    <dbReference type="NCBI Taxonomy" id="2829797"/>
    <lineage>
        <taxon>Bacteria</taxon>
        <taxon>Pseudomonadati</taxon>
        <taxon>Pseudomonadota</taxon>
        <taxon>Alphaproteobacteria</taxon>
        <taxon>Rhodobacterales</taxon>
        <taxon>Roseobacteraceae</taxon>
        <taxon>Jannaschia</taxon>
    </lineage>
</organism>
<dbReference type="SUPFAM" id="SSF53756">
    <property type="entry name" value="UDP-Glycosyltransferase/glycogen phosphorylase"/>
    <property type="match status" value="1"/>
</dbReference>
<dbReference type="PANTHER" id="PTHR43179:SF12">
    <property type="entry name" value="GALACTOFURANOSYLTRANSFERASE GLFT2"/>
    <property type="match status" value="1"/>
</dbReference>
<dbReference type="InterPro" id="IPR029044">
    <property type="entry name" value="Nucleotide-diphossugar_trans"/>
</dbReference>
<dbReference type="InterPro" id="IPR001173">
    <property type="entry name" value="Glyco_trans_2-like"/>
</dbReference>
<dbReference type="InterPro" id="IPR001296">
    <property type="entry name" value="Glyco_trans_1"/>
</dbReference>
<evidence type="ECO:0000259" key="4">
    <source>
        <dbReference type="Pfam" id="PF00534"/>
    </source>
</evidence>
<comment type="caution">
    <text evidence="6">The sequence shown here is derived from an EMBL/GenBank/DDBJ whole genome shotgun (WGS) entry which is preliminary data.</text>
</comment>
<dbReference type="Gene3D" id="3.90.550.10">
    <property type="entry name" value="Spore Coat Polysaccharide Biosynthesis Protein SpsA, Chain A"/>
    <property type="match status" value="1"/>
</dbReference>
<evidence type="ECO:0000313" key="6">
    <source>
        <dbReference type="EMBL" id="GIT95256.1"/>
    </source>
</evidence>
<dbReference type="RefSeq" id="WP_220748756.1">
    <property type="nucleotide sequence ID" value="NZ_BPFH01000003.1"/>
</dbReference>
<keyword evidence="7" id="KW-1185">Reference proteome</keyword>
<evidence type="ECO:0000256" key="3">
    <source>
        <dbReference type="ARBA" id="ARBA00022679"/>
    </source>
</evidence>
<dbReference type="SUPFAM" id="SSF53448">
    <property type="entry name" value="Nucleotide-diphospho-sugar transferases"/>
    <property type="match status" value="1"/>
</dbReference>
<keyword evidence="2" id="KW-0328">Glycosyltransferase</keyword>
<dbReference type="PANTHER" id="PTHR43179">
    <property type="entry name" value="RHAMNOSYLTRANSFERASE WBBL"/>
    <property type="match status" value="1"/>
</dbReference>
<accession>A0ABQ4NLH0</accession>
<evidence type="ECO:0000313" key="7">
    <source>
        <dbReference type="Proteomes" id="UP000786693"/>
    </source>
</evidence>
<evidence type="ECO:0008006" key="8">
    <source>
        <dbReference type="Google" id="ProtNLM"/>
    </source>
</evidence>
<evidence type="ECO:0000256" key="2">
    <source>
        <dbReference type="ARBA" id="ARBA00022676"/>
    </source>
</evidence>
<comment type="similarity">
    <text evidence="1">Belongs to the glycosyltransferase 2 family.</text>
</comment>
<proteinExistence type="inferred from homology"/>
<gene>
    <name evidence="6" type="ORF">JANAI62_18790</name>
</gene>
<evidence type="ECO:0000256" key="1">
    <source>
        <dbReference type="ARBA" id="ARBA00006739"/>
    </source>
</evidence>